<dbReference type="Gene3D" id="3.40.50.300">
    <property type="entry name" value="P-loop containing nucleotide triphosphate hydrolases"/>
    <property type="match status" value="1"/>
</dbReference>
<dbReference type="Pfam" id="PF00005">
    <property type="entry name" value="ABC_tran"/>
    <property type="match status" value="1"/>
</dbReference>
<keyword evidence="2" id="KW-0067">ATP-binding</keyword>
<dbReference type="InterPro" id="IPR027417">
    <property type="entry name" value="P-loop_NTPase"/>
</dbReference>
<keyword evidence="1" id="KW-0547">Nucleotide-binding</keyword>
<dbReference type="InterPro" id="IPR003439">
    <property type="entry name" value="ABC_transporter-like_ATP-bd"/>
</dbReference>
<reference evidence="4 5" key="1">
    <citation type="submission" date="2016-06" db="EMBL/GenBank/DDBJ databases">
        <authorList>
            <person name="Kjaerup R.B."/>
            <person name="Dalgaard T.S."/>
            <person name="Juul-Madsen H.R."/>
        </authorList>
    </citation>
    <scope>NUCLEOTIDE SEQUENCE [LARGE SCALE GENOMIC DNA]</scope>
    <source>
        <strain evidence="4 5">DSM 45248</strain>
    </source>
</reference>
<dbReference type="EMBL" id="LT594324">
    <property type="protein sequence ID" value="SBT53815.1"/>
    <property type="molecule type" value="Genomic_DNA"/>
</dbReference>
<dbReference type="CDD" id="cd03230">
    <property type="entry name" value="ABC_DR_subfamily_A"/>
    <property type="match status" value="1"/>
</dbReference>
<name>A0A1A9ABE9_9ACTN</name>
<dbReference type="GO" id="GO:0016887">
    <property type="term" value="F:ATP hydrolysis activity"/>
    <property type="evidence" value="ECO:0007669"/>
    <property type="project" value="InterPro"/>
</dbReference>
<dbReference type="PANTHER" id="PTHR43038">
    <property type="entry name" value="ATP-BINDING CASSETTE, SUB-FAMILY H, MEMBER 1"/>
    <property type="match status" value="1"/>
</dbReference>
<accession>A0A1A9ABE9</accession>
<dbReference type="InterPro" id="IPR003593">
    <property type="entry name" value="AAA+_ATPase"/>
</dbReference>
<gene>
    <name evidence="4" type="ORF">GA0070621_4996</name>
</gene>
<dbReference type="SMART" id="SM00382">
    <property type="entry name" value="AAA"/>
    <property type="match status" value="1"/>
</dbReference>
<evidence type="ECO:0000256" key="2">
    <source>
        <dbReference type="ARBA" id="ARBA00022840"/>
    </source>
</evidence>
<keyword evidence="5" id="KW-1185">Reference proteome</keyword>
<proteinExistence type="predicted"/>
<dbReference type="GO" id="GO:0005524">
    <property type="term" value="F:ATP binding"/>
    <property type="evidence" value="ECO:0007669"/>
    <property type="project" value="UniProtKB-KW"/>
</dbReference>
<evidence type="ECO:0000256" key="1">
    <source>
        <dbReference type="ARBA" id="ARBA00022741"/>
    </source>
</evidence>
<dbReference type="RefSeq" id="WP_091200215.1">
    <property type="nucleotide sequence ID" value="NZ_LT594324.1"/>
</dbReference>
<dbReference type="Proteomes" id="UP000198765">
    <property type="component" value="Chromosome I"/>
</dbReference>
<dbReference type="PATRIC" id="fig|299146.4.peg.5155"/>
<dbReference type="SUPFAM" id="SSF52540">
    <property type="entry name" value="P-loop containing nucleoside triphosphate hydrolases"/>
    <property type="match status" value="1"/>
</dbReference>
<dbReference type="OrthoDB" id="9804819at2"/>
<evidence type="ECO:0000259" key="3">
    <source>
        <dbReference type="PROSITE" id="PS50893"/>
    </source>
</evidence>
<feature type="domain" description="ABC transporter" evidence="3">
    <location>
        <begin position="73"/>
        <end position="272"/>
    </location>
</feature>
<sequence>MNADQWLHAFGAELHRRRVATEDVRHVVAEAATHLRDGGGDPWTVFGTPDRYAAAIAESVGTRPAPRPGPVRLHAEGITKRYGRRTVLHDAGLTVRAGQIAAIVGANGCGKSTFLRICAGVESPDGGQVTVSGRLGYCPQQGGTDDFLLPDEHFVLVGAGRGMGRATARRAGRVAARQLGWESDQAVLARRLSGGTRQKLNLTLSTLTEPDVLLLDEPYQGFDRGTYVNFWDQLLRLRDEGRAIVVVTHLLNQLDRVDLVLDLTPATPGGRP</sequence>
<dbReference type="PROSITE" id="PS50893">
    <property type="entry name" value="ABC_TRANSPORTER_2"/>
    <property type="match status" value="1"/>
</dbReference>
<protein>
    <submittedName>
        <fullName evidence="4">ABC transporter</fullName>
    </submittedName>
</protein>
<organism evidence="4 5">
    <name type="scientific">Micromonospora narathiwatensis</name>
    <dbReference type="NCBI Taxonomy" id="299146"/>
    <lineage>
        <taxon>Bacteria</taxon>
        <taxon>Bacillati</taxon>
        <taxon>Actinomycetota</taxon>
        <taxon>Actinomycetes</taxon>
        <taxon>Micromonosporales</taxon>
        <taxon>Micromonosporaceae</taxon>
        <taxon>Micromonospora</taxon>
    </lineage>
</organism>
<evidence type="ECO:0000313" key="4">
    <source>
        <dbReference type="EMBL" id="SBT53815.1"/>
    </source>
</evidence>
<evidence type="ECO:0000313" key="5">
    <source>
        <dbReference type="Proteomes" id="UP000198765"/>
    </source>
</evidence>
<dbReference type="PANTHER" id="PTHR43038:SF7">
    <property type="entry name" value="ABC TRANSPORT SYSTEM ATP-BINDING PROTEIN"/>
    <property type="match status" value="1"/>
</dbReference>
<dbReference type="AlphaFoldDB" id="A0A1A9ABE9"/>